<proteinExistence type="predicted"/>
<accession>A0A7J2S0M9</accession>
<gene>
    <name evidence="1" type="ORF">ENI32_03710</name>
</gene>
<dbReference type="Proteomes" id="UP000885936">
    <property type="component" value="Unassembled WGS sequence"/>
</dbReference>
<comment type="caution">
    <text evidence="1">The sequence shown here is derived from an EMBL/GenBank/DDBJ whole genome shotgun (WGS) entry which is preliminary data.</text>
</comment>
<dbReference type="AlphaFoldDB" id="A0A7J2S0M9"/>
<protein>
    <submittedName>
        <fullName evidence="1">Uncharacterized protein</fullName>
    </submittedName>
</protein>
<evidence type="ECO:0000313" key="1">
    <source>
        <dbReference type="EMBL" id="HEC56973.1"/>
    </source>
</evidence>
<sequence>MVINRSRRYKSFRAGINKTNKRILKDLAPRNGLLEDEPLGILRRTVYGFTGDYLGEDPICGWFEVG</sequence>
<name>A0A7J2S0M9_9EURY</name>
<reference evidence="1" key="1">
    <citation type="journal article" date="2020" name="mSystems">
        <title>Genome- and Community-Level Interaction Insights into Carbon Utilization and Element Cycling Functions of Hydrothermarchaeota in Hydrothermal Sediment.</title>
        <authorList>
            <person name="Zhou Z."/>
            <person name="Liu Y."/>
            <person name="Xu W."/>
            <person name="Pan J."/>
            <person name="Luo Z.H."/>
            <person name="Li M."/>
        </authorList>
    </citation>
    <scope>NUCLEOTIDE SEQUENCE [LARGE SCALE GENOMIC DNA]</scope>
    <source>
        <strain evidence="1">HyVt-386</strain>
    </source>
</reference>
<organism evidence="1">
    <name type="scientific">Candidatus Syntropharchaeum butanivorans</name>
    <dbReference type="NCBI Taxonomy" id="1839936"/>
    <lineage>
        <taxon>Archaea</taxon>
        <taxon>Methanobacteriati</taxon>
        <taxon>Methanobacteriota</taxon>
        <taxon>Stenosarchaea group</taxon>
        <taxon>Methanomicrobia</taxon>
        <taxon>Methanosarcinales</taxon>
        <taxon>ANME-2 cluster</taxon>
        <taxon>Candidatus Syntropharchaeum</taxon>
    </lineage>
</organism>
<dbReference type="EMBL" id="DRIE01000063">
    <property type="protein sequence ID" value="HEC56973.1"/>
    <property type="molecule type" value="Genomic_DNA"/>
</dbReference>